<accession>A0A8H9Y8P2</accession>
<feature type="region of interest" description="Disordered" evidence="1">
    <location>
        <begin position="1"/>
        <end position="40"/>
    </location>
</feature>
<proteinExistence type="predicted"/>
<dbReference type="GeneID" id="60809510"/>
<evidence type="ECO:0000313" key="3">
    <source>
        <dbReference type="Proteomes" id="UP000612712"/>
    </source>
</evidence>
<comment type="caution">
    <text evidence="2">The sequence shown here is derived from an EMBL/GenBank/DDBJ whole genome shotgun (WGS) entry which is preliminary data.</text>
</comment>
<gene>
    <name evidence="2" type="ORF">FHU32_001337</name>
</gene>
<sequence length="147" mass="16866">MGLNEATEATEKVLKVSPDHGHPSSLWGTPPRSDAAADRPYVTPEDFNLSRSLTQKIYSWTQYFQDMFITEVVGPDDVPDRFDYPPLWEDGADSFEWHRQGNEIVAALREELPEYTVIPAFDGYVYSFNETRRRQGLPRFVPGPRGR</sequence>
<dbReference type="RefSeq" id="WP_125185999.1">
    <property type="nucleotide sequence ID" value="NZ_AENJ01000368.1"/>
</dbReference>
<dbReference type="EMBL" id="JACHWT010000005">
    <property type="protein sequence ID" value="MBB3116110.1"/>
    <property type="molecule type" value="Genomic_DNA"/>
</dbReference>
<reference evidence="2" key="1">
    <citation type="submission" date="2020-08" db="EMBL/GenBank/DDBJ databases">
        <title>Sequencing the genomes of 1000 actinobacteria strains.</title>
        <authorList>
            <person name="Klenk H.-P."/>
        </authorList>
    </citation>
    <scope>NUCLEOTIDE SEQUENCE</scope>
    <source>
        <strain evidence="2">DSM 20582</strain>
    </source>
</reference>
<name>A0A8H9Y8P2_9CORY</name>
<evidence type="ECO:0000256" key="1">
    <source>
        <dbReference type="SAM" id="MobiDB-lite"/>
    </source>
</evidence>
<feature type="compositionally biased region" description="Basic and acidic residues" evidence="1">
    <location>
        <begin position="9"/>
        <end position="22"/>
    </location>
</feature>
<evidence type="ECO:0000313" key="2">
    <source>
        <dbReference type="EMBL" id="MBB3116110.1"/>
    </source>
</evidence>
<protein>
    <submittedName>
        <fullName evidence="2">Uncharacterized protein</fullName>
    </submittedName>
</protein>
<organism evidence="2 3">
    <name type="scientific">Corynebacterium bovis DSM 20582 = CIP 54.80</name>
    <dbReference type="NCBI Taxonomy" id="927655"/>
    <lineage>
        <taxon>Bacteria</taxon>
        <taxon>Bacillati</taxon>
        <taxon>Actinomycetota</taxon>
        <taxon>Actinomycetes</taxon>
        <taxon>Mycobacteriales</taxon>
        <taxon>Corynebacteriaceae</taxon>
        <taxon>Corynebacterium</taxon>
    </lineage>
</organism>
<dbReference type="Proteomes" id="UP000612712">
    <property type="component" value="Unassembled WGS sequence"/>
</dbReference>
<dbReference type="AlphaFoldDB" id="A0A8H9Y8P2"/>